<proteinExistence type="predicted"/>
<comment type="caution">
    <text evidence="1">The sequence shown here is derived from an EMBL/GenBank/DDBJ whole genome shotgun (WGS) entry which is preliminary data.</text>
</comment>
<dbReference type="NCBIfam" id="TIGR03661">
    <property type="entry name" value="T1SS_VCA0849"/>
    <property type="match status" value="1"/>
</dbReference>
<organism evidence="1 2">
    <name type="scientific">Citrobacter portucalensis</name>
    <dbReference type="NCBI Taxonomy" id="1639133"/>
    <lineage>
        <taxon>Bacteria</taxon>
        <taxon>Pseudomonadati</taxon>
        <taxon>Pseudomonadota</taxon>
        <taxon>Gammaproteobacteria</taxon>
        <taxon>Enterobacterales</taxon>
        <taxon>Enterobacteriaceae</taxon>
        <taxon>Citrobacter</taxon>
        <taxon>Citrobacter freundii complex</taxon>
    </lineage>
</organism>
<evidence type="ECO:0000313" key="1">
    <source>
        <dbReference type="EMBL" id="MCX9004619.1"/>
    </source>
</evidence>
<feature type="non-terminal residue" evidence="1">
    <location>
        <position position="1"/>
    </location>
</feature>
<sequence length="71" mass="7156">DIGDLLVGLKGSSGSNIADWVTVTISGGDTTIAIDIDGNGTGTTTQNIILQGTVLNATDVTTLVNNQVIVI</sequence>
<evidence type="ECO:0000313" key="2">
    <source>
        <dbReference type="Proteomes" id="UP001207430"/>
    </source>
</evidence>
<dbReference type="InterPro" id="IPR019960">
    <property type="entry name" value="T1SS_VCA0849"/>
</dbReference>
<reference evidence="1" key="1">
    <citation type="submission" date="2022-07" db="EMBL/GenBank/DDBJ databases">
        <title>Genome Sequence of Citrobacter portucalensis from Edible Snails.</title>
        <authorList>
            <person name="Okafor A.C."/>
            <person name="Ogbo F.C."/>
            <person name="Ruppitsch W."/>
            <person name="Allerberger F."/>
        </authorList>
    </citation>
    <scope>NUCLEOTIDE SEQUENCE</scope>
    <source>
        <strain evidence="1">Igbk 7</strain>
    </source>
</reference>
<protein>
    <submittedName>
        <fullName evidence="1">Type I secretion C-terminal target domain-containing protein</fullName>
    </submittedName>
</protein>
<gene>
    <name evidence="1" type="ORF">NLN86_23695</name>
</gene>
<dbReference type="AlphaFoldDB" id="A0AAW5WGF0"/>
<name>A0AAW5WGF0_9ENTR</name>
<accession>A0AAW5WGF0</accession>
<dbReference type="Proteomes" id="UP001207430">
    <property type="component" value="Unassembled WGS sequence"/>
</dbReference>
<dbReference type="RefSeq" id="WP_267449731.1">
    <property type="nucleotide sequence ID" value="NZ_JANDBG010000037.1"/>
</dbReference>
<dbReference type="EMBL" id="JANDBG010000037">
    <property type="protein sequence ID" value="MCX9004619.1"/>
    <property type="molecule type" value="Genomic_DNA"/>
</dbReference>